<proteinExistence type="inferred from homology"/>
<feature type="active site" description="Proton acceptor" evidence="7">
    <location>
        <position position="199"/>
    </location>
</feature>
<evidence type="ECO:0000313" key="10">
    <source>
        <dbReference type="Proteomes" id="UP000256964"/>
    </source>
</evidence>
<dbReference type="InterPro" id="IPR036291">
    <property type="entry name" value="NAD(P)-bd_dom_sf"/>
</dbReference>
<dbReference type="PRINTS" id="PR00076">
    <property type="entry name" value="6PGDHDRGNASE"/>
</dbReference>
<dbReference type="InterPro" id="IPR006113">
    <property type="entry name" value="6PGDH_Gnd/GntZ"/>
</dbReference>
<dbReference type="InterPro" id="IPR013328">
    <property type="entry name" value="6PGD_dom2"/>
</dbReference>
<keyword evidence="10" id="KW-1185">Reference proteome</keyword>
<feature type="active site" description="Proton donor" evidence="7">
    <location>
        <position position="206"/>
    </location>
</feature>
<dbReference type="GO" id="GO:0050661">
    <property type="term" value="F:NADP binding"/>
    <property type="evidence" value="ECO:0007669"/>
    <property type="project" value="InterPro"/>
</dbReference>
<organism evidence="9 10">
    <name type="scientific">Lentinus brumalis</name>
    <dbReference type="NCBI Taxonomy" id="2498619"/>
    <lineage>
        <taxon>Eukaryota</taxon>
        <taxon>Fungi</taxon>
        <taxon>Dikarya</taxon>
        <taxon>Basidiomycota</taxon>
        <taxon>Agaricomycotina</taxon>
        <taxon>Agaricomycetes</taxon>
        <taxon>Polyporales</taxon>
        <taxon>Polyporaceae</taxon>
        <taxon>Lentinus</taxon>
    </lineage>
</organism>
<evidence type="ECO:0000256" key="5">
    <source>
        <dbReference type="ARBA" id="ARBA00023126"/>
    </source>
</evidence>
<protein>
    <recommendedName>
        <fullName evidence="6">6-phosphogluconate dehydrogenase, decarboxylating</fullName>
        <ecNumber evidence="6">1.1.1.44</ecNumber>
    </recommendedName>
</protein>
<dbReference type="GO" id="GO:0006098">
    <property type="term" value="P:pentose-phosphate shunt"/>
    <property type="evidence" value="ECO:0007669"/>
    <property type="project" value="UniProtKB-UniPathway"/>
</dbReference>
<dbReference type="Pfam" id="PF03446">
    <property type="entry name" value="NAD_binding_2"/>
    <property type="match status" value="1"/>
</dbReference>
<comment type="function">
    <text evidence="6">Catalyzes the oxidative decarboxylation of 6-phosphogluconate to ribulose 5-phosphate and CO(2), with concomitant reduction of NADP to NADPH.</text>
</comment>
<dbReference type="GO" id="GO:0004616">
    <property type="term" value="F:phosphogluconate dehydrogenase (decarboxylating) activity"/>
    <property type="evidence" value="ECO:0007669"/>
    <property type="project" value="UniProtKB-EC"/>
</dbReference>
<dbReference type="Pfam" id="PF00393">
    <property type="entry name" value="6PGD"/>
    <property type="match status" value="1"/>
</dbReference>
<comment type="catalytic activity">
    <reaction evidence="6">
        <text>6-phospho-D-gluconate + NADP(+) = D-ribulose 5-phosphate + CO2 + NADPH</text>
        <dbReference type="Rhea" id="RHEA:10116"/>
        <dbReference type="ChEBI" id="CHEBI:16526"/>
        <dbReference type="ChEBI" id="CHEBI:57783"/>
        <dbReference type="ChEBI" id="CHEBI:58121"/>
        <dbReference type="ChEBI" id="CHEBI:58349"/>
        <dbReference type="ChEBI" id="CHEBI:58759"/>
        <dbReference type="EC" id="1.1.1.44"/>
    </reaction>
</comment>
<dbReference type="SUPFAM" id="SSF51735">
    <property type="entry name" value="NAD(P)-binding Rossmann-fold domains"/>
    <property type="match status" value="1"/>
</dbReference>
<dbReference type="PIRSF" id="PIRSF000109">
    <property type="entry name" value="6PGD"/>
    <property type="match status" value="1"/>
</dbReference>
<evidence type="ECO:0000256" key="2">
    <source>
        <dbReference type="ARBA" id="ARBA00008419"/>
    </source>
</evidence>
<gene>
    <name evidence="9" type="ORF">OH76DRAFT_1362603</name>
</gene>
<evidence type="ECO:0000256" key="1">
    <source>
        <dbReference type="ARBA" id="ARBA00004874"/>
    </source>
</evidence>
<dbReference type="UniPathway" id="UPA00115">
    <property type="reaction ID" value="UER00410"/>
</dbReference>
<evidence type="ECO:0000256" key="7">
    <source>
        <dbReference type="PIRSR" id="PIRSR000109-1"/>
    </source>
</evidence>
<comment type="subunit">
    <text evidence="6">Homodimer.</text>
</comment>
<keyword evidence="3 6" id="KW-0560">Oxidoreductase</keyword>
<dbReference type="Gene3D" id="1.10.1040.10">
    <property type="entry name" value="N-(1-d-carboxylethyl)-l-norvaline Dehydrogenase, domain 2"/>
    <property type="match status" value="1"/>
</dbReference>
<evidence type="ECO:0000256" key="3">
    <source>
        <dbReference type="ARBA" id="ARBA00023002"/>
    </source>
</evidence>
<dbReference type="GO" id="GO:0019521">
    <property type="term" value="P:D-gluconate metabolic process"/>
    <property type="evidence" value="ECO:0007669"/>
    <property type="project" value="UniProtKB-KW"/>
</dbReference>
<evidence type="ECO:0000313" key="9">
    <source>
        <dbReference type="EMBL" id="RDX42530.1"/>
    </source>
</evidence>
<evidence type="ECO:0000259" key="8">
    <source>
        <dbReference type="SMART" id="SM01350"/>
    </source>
</evidence>
<dbReference type="InterPro" id="IPR008927">
    <property type="entry name" value="6-PGluconate_DH-like_C_sf"/>
</dbReference>
<dbReference type="AlphaFoldDB" id="A0A371CQG8"/>
<dbReference type="PANTHER" id="PTHR11811">
    <property type="entry name" value="6-PHOSPHOGLUCONATE DEHYDROGENASE"/>
    <property type="match status" value="1"/>
</dbReference>
<keyword evidence="6" id="KW-0521">NADP</keyword>
<comment type="similarity">
    <text evidence="2 6">Belongs to the 6-phosphogluconate dehydrogenase family.</text>
</comment>
<dbReference type="EMBL" id="KZ857482">
    <property type="protein sequence ID" value="RDX42530.1"/>
    <property type="molecule type" value="Genomic_DNA"/>
</dbReference>
<sequence length="508" mass="55367">MSNPFDKIGIVGAGSMGGSMAMLFAENGLQVSVYDVAEQNIDSLSDRLKDPTSGLAPDLHQRVAGFKDLPQFMDSLGGKDADKLLVFSIPHGSAADKVIAQIRPHLSRGDIILDGGNEWYENAQRRQGELAPDGIAYLSMGVSGGYQSARRGPSISPSGDKGALDRVMPLLQKVAARDVKSGKPCVANLGPAGCGHYVKMVHNGIEQGILGVVNEAWELLYKCLHTDLDTIAQTFKKWEAEGELKRNFLVGIGADICGRHKENGEPGHVVNEVQDKVVQDADDTEGTTGIWSVMEAAKRHVSAPTIASAHFFRIASADRAQRMQVVEALGESIGAARKQHLDEKARTEFVEDLRLAVYCATLASFSQGLNLIARASADEGWNVSLAECMQIWREGCIIRSEYIADVLQPVLETSAGVMNVLTLQPLAEEIKRTVPHLRKVVQHALEWNAHIPALSASLEYFKYCAGKHLPSQFMEAELDYFGAHSYDLKSEGDGEVKKGKHHFEWKPA</sequence>
<evidence type="ECO:0000256" key="6">
    <source>
        <dbReference type="PIRNR" id="PIRNR000109"/>
    </source>
</evidence>
<dbReference type="SUPFAM" id="SSF48179">
    <property type="entry name" value="6-phosphogluconate dehydrogenase C-terminal domain-like"/>
    <property type="match status" value="1"/>
</dbReference>
<comment type="pathway">
    <text evidence="1 6">Carbohydrate degradation; pentose phosphate pathway; D-ribulose 5-phosphate from D-glucose 6-phosphate (oxidative stage): step 3/3.</text>
</comment>
<dbReference type="OrthoDB" id="434986at2759"/>
<dbReference type="InterPro" id="IPR006114">
    <property type="entry name" value="6PGDH_C"/>
</dbReference>
<keyword evidence="4" id="KW-0311">Gluconate utilization</keyword>
<reference evidence="9 10" key="1">
    <citation type="journal article" date="2018" name="Biotechnol. Biofuels">
        <title>Integrative visual omics of the white-rot fungus Polyporus brumalis exposes the biotechnological potential of its oxidative enzymes for delignifying raw plant biomass.</title>
        <authorList>
            <person name="Miyauchi S."/>
            <person name="Rancon A."/>
            <person name="Drula E."/>
            <person name="Hage H."/>
            <person name="Chaduli D."/>
            <person name="Favel A."/>
            <person name="Grisel S."/>
            <person name="Henrissat B."/>
            <person name="Herpoel-Gimbert I."/>
            <person name="Ruiz-Duenas F.J."/>
            <person name="Chevret D."/>
            <person name="Hainaut M."/>
            <person name="Lin J."/>
            <person name="Wang M."/>
            <person name="Pangilinan J."/>
            <person name="Lipzen A."/>
            <person name="Lesage-Meessen L."/>
            <person name="Navarro D."/>
            <person name="Riley R."/>
            <person name="Grigoriev I.V."/>
            <person name="Zhou S."/>
            <person name="Raouche S."/>
            <person name="Rosso M.N."/>
        </authorList>
    </citation>
    <scope>NUCLEOTIDE SEQUENCE [LARGE SCALE GENOMIC DNA]</scope>
    <source>
        <strain evidence="9 10">BRFM 1820</strain>
    </source>
</reference>
<dbReference type="Proteomes" id="UP000256964">
    <property type="component" value="Unassembled WGS sequence"/>
</dbReference>
<dbReference type="InterPro" id="IPR006183">
    <property type="entry name" value="Pgluconate_DH"/>
</dbReference>
<dbReference type="Gene3D" id="3.40.50.720">
    <property type="entry name" value="NAD(P)-binding Rossmann-like Domain"/>
    <property type="match status" value="1"/>
</dbReference>
<accession>A0A371CQG8</accession>
<dbReference type="FunFam" id="3.40.50.720:FF:000634">
    <property type="entry name" value="6-phosphogluconate dehydrogenase, decarboxylating"/>
    <property type="match status" value="1"/>
</dbReference>
<dbReference type="InterPro" id="IPR006115">
    <property type="entry name" value="6PGDH_NADP-bd"/>
</dbReference>
<dbReference type="EC" id="1.1.1.44" evidence="6"/>
<dbReference type="STRING" id="139420.A0A371CQG8"/>
<evidence type="ECO:0000256" key="4">
    <source>
        <dbReference type="ARBA" id="ARBA00023064"/>
    </source>
</evidence>
<keyword evidence="5 6" id="KW-0570">Pentose shunt</keyword>
<dbReference type="SMART" id="SM01350">
    <property type="entry name" value="6PGD"/>
    <property type="match status" value="1"/>
</dbReference>
<name>A0A371CQG8_9APHY</name>
<feature type="domain" description="6-phosphogluconate dehydrogenase C-terminal" evidence="8">
    <location>
        <begin position="195"/>
        <end position="506"/>
    </location>
</feature>